<keyword evidence="2" id="KW-1185">Reference proteome</keyword>
<sequence length="30" mass="3200">MPGDVVFSDEPTRLADTVVPLAGHQSDECI</sequence>
<dbReference type="EMBL" id="JACHJS010000001">
    <property type="protein sequence ID" value="MBB4966517.1"/>
    <property type="molecule type" value="Genomic_DNA"/>
</dbReference>
<proteinExistence type="predicted"/>
<name>A0A7W7T4S6_9PSEU</name>
<protein>
    <submittedName>
        <fullName evidence="1">Uncharacterized protein</fullName>
    </submittedName>
</protein>
<organism evidence="1 2">
    <name type="scientific">Saccharothrix violaceirubra</name>
    <dbReference type="NCBI Taxonomy" id="413306"/>
    <lineage>
        <taxon>Bacteria</taxon>
        <taxon>Bacillati</taxon>
        <taxon>Actinomycetota</taxon>
        <taxon>Actinomycetes</taxon>
        <taxon>Pseudonocardiales</taxon>
        <taxon>Pseudonocardiaceae</taxon>
        <taxon>Saccharothrix</taxon>
    </lineage>
</organism>
<accession>A0A7W7T4S6</accession>
<dbReference type="AlphaFoldDB" id="A0A7W7T4S6"/>
<evidence type="ECO:0000313" key="2">
    <source>
        <dbReference type="Proteomes" id="UP000542674"/>
    </source>
</evidence>
<dbReference type="Proteomes" id="UP000542674">
    <property type="component" value="Unassembled WGS sequence"/>
</dbReference>
<evidence type="ECO:0000313" key="1">
    <source>
        <dbReference type="EMBL" id="MBB4966517.1"/>
    </source>
</evidence>
<gene>
    <name evidence="1" type="ORF">F4559_003876</name>
</gene>
<reference evidence="1 2" key="1">
    <citation type="submission" date="2020-08" db="EMBL/GenBank/DDBJ databases">
        <title>Sequencing the genomes of 1000 actinobacteria strains.</title>
        <authorList>
            <person name="Klenk H.-P."/>
        </authorList>
    </citation>
    <scope>NUCLEOTIDE SEQUENCE [LARGE SCALE GENOMIC DNA]</scope>
    <source>
        <strain evidence="1 2">DSM 45084</strain>
    </source>
</reference>
<comment type="caution">
    <text evidence="1">The sequence shown here is derived from an EMBL/GenBank/DDBJ whole genome shotgun (WGS) entry which is preliminary data.</text>
</comment>